<name>I1A5U9_9BACT</name>
<accession>I1A5U9</accession>
<proteinExistence type="predicted"/>
<protein>
    <submittedName>
        <fullName evidence="1">Type I restriction enzyme S protein</fullName>
    </submittedName>
</protein>
<evidence type="ECO:0000313" key="1">
    <source>
        <dbReference type="EMBL" id="EIE41870.1"/>
    </source>
</evidence>
<reference evidence="1 2" key="1">
    <citation type="journal article" date="2012" name="J. Bacteriol.">
        <title>Genome annotation of five Mycoplasma canis strains.</title>
        <authorList>
            <person name="Brown D.R."/>
            <person name="May M."/>
            <person name="Michaels D.L."/>
            <person name="Barbet A.F."/>
        </authorList>
    </citation>
    <scope>NUCLEOTIDE SEQUENCE [LARGE SCALE GENOMIC DNA]</scope>
    <source>
        <strain evidence="1 2">UFG4</strain>
    </source>
</reference>
<comment type="caution">
    <text evidence="1">The sequence shown here is derived from an EMBL/GenBank/DDBJ whole genome shotgun (WGS) entry which is preliminary data.</text>
</comment>
<keyword evidence="2" id="KW-1185">Reference proteome</keyword>
<dbReference type="EMBL" id="AJFU01000005">
    <property type="protein sequence ID" value="EIE41870.1"/>
    <property type="molecule type" value="Genomic_DNA"/>
</dbReference>
<sequence length="60" mass="6982">MKKAKVIKLKDMATRTPEQTPESKYYSDNKMFIPFLPGSRTFGRLFPEIHTYTSKITKIA</sequence>
<organism evidence="1 2">
    <name type="scientific">Mycoplasmopsis canis UFG4</name>
    <dbReference type="NCBI Taxonomy" id="1131455"/>
    <lineage>
        <taxon>Bacteria</taxon>
        <taxon>Bacillati</taxon>
        <taxon>Mycoplasmatota</taxon>
        <taxon>Mycoplasmoidales</taxon>
        <taxon>Metamycoplasmataceae</taxon>
        <taxon>Mycoplasmopsis</taxon>
    </lineage>
</organism>
<dbReference type="REBASE" id="51459">
    <property type="entry name" value="S2.McaUFG4ORFAP"/>
</dbReference>
<dbReference type="Proteomes" id="UP000006229">
    <property type="component" value="Unassembled WGS sequence"/>
</dbReference>
<dbReference type="PATRIC" id="fig|1131455.3.peg.468"/>
<evidence type="ECO:0000313" key="2">
    <source>
        <dbReference type="Proteomes" id="UP000006229"/>
    </source>
</evidence>
<gene>
    <name evidence="1" type="ORF">MCANUFG4_02291</name>
</gene>
<dbReference type="AlphaFoldDB" id="I1A5U9"/>
<dbReference type="RefSeq" id="WP_004797195.1">
    <property type="nucleotide sequence ID" value="NZ_AJFU01000005.1"/>
</dbReference>